<dbReference type="GO" id="GO:0032259">
    <property type="term" value="P:methylation"/>
    <property type="evidence" value="ECO:0007669"/>
    <property type="project" value="UniProtKB-KW"/>
</dbReference>
<name>A1WPB0_VEREI</name>
<dbReference type="Pfam" id="PF02086">
    <property type="entry name" value="MethyltransfD12"/>
    <property type="match status" value="1"/>
</dbReference>
<reference evidence="6" key="1">
    <citation type="submission" date="2006-12" db="EMBL/GenBank/DDBJ databases">
        <title>Complete sequence of chromosome 1 of Verminephrobacter eiseniae EF01-2.</title>
        <authorList>
            <person name="Copeland A."/>
            <person name="Lucas S."/>
            <person name="Lapidus A."/>
            <person name="Barry K."/>
            <person name="Detter J.C."/>
            <person name="Glavina del Rio T."/>
            <person name="Dalin E."/>
            <person name="Tice H."/>
            <person name="Pitluck S."/>
            <person name="Chertkov O."/>
            <person name="Brettin T."/>
            <person name="Bruce D."/>
            <person name="Han C."/>
            <person name="Tapia R."/>
            <person name="Gilna P."/>
            <person name="Schmutz J."/>
            <person name="Larimer F."/>
            <person name="Land M."/>
            <person name="Hauser L."/>
            <person name="Kyrpides N."/>
            <person name="Kim E."/>
            <person name="Stahl D."/>
            <person name="Richardson P."/>
        </authorList>
    </citation>
    <scope>NUCLEOTIDE SEQUENCE [LARGE SCALE GENOMIC DNA]</scope>
    <source>
        <strain evidence="6">EF01-2</strain>
    </source>
</reference>
<dbReference type="Proteomes" id="UP000000374">
    <property type="component" value="Chromosome"/>
</dbReference>
<protein>
    <submittedName>
        <fullName evidence="5">D12 class N6 adenine-specific DNA methyltransferase</fullName>
    </submittedName>
</protein>
<dbReference type="InterPro" id="IPR012263">
    <property type="entry name" value="M_m6A_EcoRV"/>
</dbReference>
<dbReference type="SUPFAM" id="SSF53335">
    <property type="entry name" value="S-adenosyl-L-methionine-dependent methyltransferases"/>
    <property type="match status" value="1"/>
</dbReference>
<dbReference type="AlphaFoldDB" id="A1WPB0"/>
<gene>
    <name evidence="5" type="ordered locus">Veis_3755</name>
</gene>
<sequence>MPHLNAVERSMPAPCADGDVRTPMRHPSRPALRYHGGKFRLAPWIMKFFPPHNVYTEAYGGAAGVLLQKPRSHGEVYNDLDGHIVAFFRCLREPNKRDELVQAITLTPYARAEFELAWEPAPEQDIVEQARRTVIRAQMGFGSGGATKGRVGLRIDTMRKYTTAQMNWAKYPSVLLQVAERFQAVLIENRPAIDVLEQHDSADTLHFIDPPYVPSTRVTDAAYAHEMSAADHGELLDMAQKLKGMIVLSGYPCALYEARLPGWRSFRTRARISSGRGTALRTEVVWLNPTCERALSGCAGDLFAQVT</sequence>
<keyword evidence="2 5" id="KW-0808">Transferase</keyword>
<dbReference type="InterPro" id="IPR012327">
    <property type="entry name" value="MeTrfase_D12"/>
</dbReference>
<evidence type="ECO:0000256" key="1">
    <source>
        <dbReference type="ARBA" id="ARBA00022603"/>
    </source>
</evidence>
<keyword evidence="1 5" id="KW-0489">Methyltransferase</keyword>
<dbReference type="EMBL" id="CP000542">
    <property type="protein sequence ID" value="ABM59467.1"/>
    <property type="molecule type" value="Genomic_DNA"/>
</dbReference>
<dbReference type="HOGENOM" id="CLU_063430_1_1_4"/>
<dbReference type="REBASE" id="14522">
    <property type="entry name" value="M.VeiORF3755P"/>
</dbReference>
<dbReference type="GO" id="GO:0009007">
    <property type="term" value="F:site-specific DNA-methyltransferase (adenine-specific) activity"/>
    <property type="evidence" value="ECO:0007669"/>
    <property type="project" value="UniProtKB-EC"/>
</dbReference>
<proteinExistence type="predicted"/>
<evidence type="ECO:0000313" key="6">
    <source>
        <dbReference type="Proteomes" id="UP000000374"/>
    </source>
</evidence>
<evidence type="ECO:0000256" key="4">
    <source>
        <dbReference type="SAM" id="MobiDB-lite"/>
    </source>
</evidence>
<dbReference type="STRING" id="391735.Veis_3755"/>
<dbReference type="GO" id="GO:0043565">
    <property type="term" value="F:sequence-specific DNA binding"/>
    <property type="evidence" value="ECO:0007669"/>
    <property type="project" value="TreeGrafter"/>
</dbReference>
<feature type="region of interest" description="Disordered" evidence="4">
    <location>
        <begin position="1"/>
        <end position="28"/>
    </location>
</feature>
<keyword evidence="6" id="KW-1185">Reference proteome</keyword>
<dbReference type="InterPro" id="IPR029063">
    <property type="entry name" value="SAM-dependent_MTases_sf"/>
</dbReference>
<organism evidence="5 6">
    <name type="scientific">Verminephrobacter eiseniae (strain EF01-2)</name>
    <dbReference type="NCBI Taxonomy" id="391735"/>
    <lineage>
        <taxon>Bacteria</taxon>
        <taxon>Pseudomonadati</taxon>
        <taxon>Pseudomonadota</taxon>
        <taxon>Betaproteobacteria</taxon>
        <taxon>Burkholderiales</taxon>
        <taxon>Comamonadaceae</taxon>
        <taxon>Verminephrobacter</taxon>
    </lineage>
</organism>
<accession>A1WPB0</accession>
<dbReference type="GO" id="GO:1904047">
    <property type="term" value="F:S-adenosyl-L-methionine binding"/>
    <property type="evidence" value="ECO:0007669"/>
    <property type="project" value="TreeGrafter"/>
</dbReference>
<dbReference type="PANTHER" id="PTHR30481">
    <property type="entry name" value="DNA ADENINE METHYLASE"/>
    <property type="match status" value="1"/>
</dbReference>
<dbReference type="Gene3D" id="3.40.50.150">
    <property type="entry name" value="Vaccinia Virus protein VP39"/>
    <property type="match status" value="2"/>
</dbReference>
<keyword evidence="3" id="KW-0949">S-adenosyl-L-methionine</keyword>
<dbReference type="PRINTS" id="PR00505">
    <property type="entry name" value="D12N6MTFRASE"/>
</dbReference>
<dbReference type="PIRSF" id="PIRSF000398">
    <property type="entry name" value="M_m6A_EcoRV"/>
    <property type="match status" value="1"/>
</dbReference>
<dbReference type="GO" id="GO:0009307">
    <property type="term" value="P:DNA restriction-modification system"/>
    <property type="evidence" value="ECO:0007669"/>
    <property type="project" value="InterPro"/>
</dbReference>
<evidence type="ECO:0000256" key="2">
    <source>
        <dbReference type="ARBA" id="ARBA00022679"/>
    </source>
</evidence>
<dbReference type="PANTHER" id="PTHR30481:SF4">
    <property type="entry name" value="SITE-SPECIFIC DNA-METHYLTRANSFERASE (ADENINE-SPECIFIC)"/>
    <property type="match status" value="1"/>
</dbReference>
<dbReference type="KEGG" id="vei:Veis_3755"/>
<evidence type="ECO:0000313" key="5">
    <source>
        <dbReference type="EMBL" id="ABM59467.1"/>
    </source>
</evidence>
<dbReference type="eggNOG" id="COG0338">
    <property type="taxonomic scope" value="Bacteria"/>
</dbReference>
<dbReference type="GO" id="GO:0006298">
    <property type="term" value="P:mismatch repair"/>
    <property type="evidence" value="ECO:0007669"/>
    <property type="project" value="TreeGrafter"/>
</dbReference>
<evidence type="ECO:0000256" key="3">
    <source>
        <dbReference type="ARBA" id="ARBA00022691"/>
    </source>
</evidence>